<dbReference type="SMART" id="SM00942">
    <property type="entry name" value="PriCT_1"/>
    <property type="match status" value="1"/>
</dbReference>
<gene>
    <name evidence="3" type="ORF">R9Z33_17830</name>
</gene>
<dbReference type="CDD" id="cd04859">
    <property type="entry name" value="Prim_Pol"/>
    <property type="match status" value="1"/>
</dbReference>
<feature type="domain" description="Primase C-terminal 1" evidence="1">
    <location>
        <begin position="183"/>
        <end position="249"/>
    </location>
</feature>
<proteinExistence type="predicted"/>
<organism evidence="3 4">
    <name type="scientific">Sediminicoccus rosea</name>
    <dbReference type="NCBI Taxonomy" id="1225128"/>
    <lineage>
        <taxon>Bacteria</taxon>
        <taxon>Pseudomonadati</taxon>
        <taxon>Pseudomonadota</taxon>
        <taxon>Alphaproteobacteria</taxon>
        <taxon>Acetobacterales</taxon>
        <taxon>Roseomonadaceae</taxon>
        <taxon>Sediminicoccus</taxon>
    </lineage>
</organism>
<sequence>MSVFEAGLIPVPCGGETGKHPLIRYRGLANRMDRQYLERLLSAPLTETAGIGILTGVGRTPITVVDVDDPALIHMIETRFGPTCIEVRTPSGGRHFWYRFAGERSTNLRRAGLAVDIKAERGFVVAPPTQRAGGSAGNYQFLRGGLEQLAELPAIAAEGAALLAAQAPDASMSIGEVRDPAAFARASVVPHGERNVTCHGWALRLAKHAVDLQDLVASLMDVNRNMCDPPLTIEEIRRIAASAWRYEQLGQNWVSSAGVTRITTEEGQRLRTVAAVALLVCLRRNHGSRAGDFAISPRAMATDGIVWDLGERAIRQARDELIEAGLLELTHRGGKGPGDPSRYRLVEALSLVRKV</sequence>
<dbReference type="InterPro" id="IPR015330">
    <property type="entry name" value="DNA_primase/pol_bifunc_N"/>
</dbReference>
<dbReference type="Proteomes" id="UP001305521">
    <property type="component" value="Chromosome"/>
</dbReference>
<dbReference type="RefSeq" id="WP_318647913.1">
    <property type="nucleotide sequence ID" value="NZ_CP137852.1"/>
</dbReference>
<evidence type="ECO:0000313" key="3">
    <source>
        <dbReference type="EMBL" id="WPB83957.1"/>
    </source>
</evidence>
<name>A0ABZ0PEC0_9PROT</name>
<dbReference type="SUPFAM" id="SSF56747">
    <property type="entry name" value="Prim-pol domain"/>
    <property type="match status" value="1"/>
</dbReference>
<dbReference type="Pfam" id="PF08708">
    <property type="entry name" value="PriCT_1"/>
    <property type="match status" value="1"/>
</dbReference>
<feature type="domain" description="DNA primase/polymerase bifunctional N-terminal" evidence="2">
    <location>
        <begin position="4"/>
        <end position="156"/>
    </location>
</feature>
<dbReference type="EMBL" id="CP137852">
    <property type="protein sequence ID" value="WPB83957.1"/>
    <property type="molecule type" value="Genomic_DNA"/>
</dbReference>
<accession>A0ABZ0PEC0</accession>
<keyword evidence="4" id="KW-1185">Reference proteome</keyword>
<protein>
    <submittedName>
        <fullName evidence="3">Bifunctional DNA primase/polymerase</fullName>
    </submittedName>
</protein>
<evidence type="ECO:0000259" key="1">
    <source>
        <dbReference type="SMART" id="SM00942"/>
    </source>
</evidence>
<evidence type="ECO:0000259" key="2">
    <source>
        <dbReference type="SMART" id="SM00943"/>
    </source>
</evidence>
<dbReference type="Pfam" id="PF09250">
    <property type="entry name" value="Prim-Pol"/>
    <property type="match status" value="1"/>
</dbReference>
<reference evidence="3 4" key="1">
    <citation type="submission" date="2023-11" db="EMBL/GenBank/DDBJ databases">
        <title>Arctic aerobic anoxygenic photoheterotroph Sediminicoccus rosea KRV36 adapts its photosynthesis to long days of polar summer.</title>
        <authorList>
            <person name="Tomasch J."/>
            <person name="Kopejtka K."/>
            <person name="Bily T."/>
            <person name="Gardiner A.T."/>
            <person name="Gardian Z."/>
            <person name="Shivaramu S."/>
            <person name="Koblizek M."/>
            <person name="Engelhardt F."/>
            <person name="Kaftan D."/>
        </authorList>
    </citation>
    <scope>NUCLEOTIDE SEQUENCE [LARGE SCALE GENOMIC DNA]</scope>
    <source>
        <strain evidence="3 4">R-30</strain>
    </source>
</reference>
<evidence type="ECO:0000313" key="4">
    <source>
        <dbReference type="Proteomes" id="UP001305521"/>
    </source>
</evidence>
<dbReference type="InterPro" id="IPR014820">
    <property type="entry name" value="PriCT_1"/>
</dbReference>
<dbReference type="SMART" id="SM00943">
    <property type="entry name" value="Prim-Pol"/>
    <property type="match status" value="1"/>
</dbReference>